<dbReference type="PROSITE" id="PS50088">
    <property type="entry name" value="ANK_REPEAT"/>
    <property type="match status" value="1"/>
</dbReference>
<evidence type="ECO:0000313" key="2">
    <source>
        <dbReference type="EMBL" id="BBJ32308.1"/>
    </source>
</evidence>
<dbReference type="KEGG" id="ras:RAS_14170"/>
<feature type="repeat" description="ANK" evidence="1">
    <location>
        <begin position="12"/>
        <end position="44"/>
    </location>
</feature>
<dbReference type="InterPro" id="IPR036770">
    <property type="entry name" value="Ankyrin_rpt-contain_sf"/>
</dbReference>
<dbReference type="InterPro" id="IPR002110">
    <property type="entry name" value="Ankyrin_rpt"/>
</dbReference>
<accession>A0A510G8S9</accession>
<organism evidence="2 3">
    <name type="scientific">Rickettsia asiatica</name>
    <dbReference type="NCBI Taxonomy" id="238800"/>
    <lineage>
        <taxon>Bacteria</taxon>
        <taxon>Pseudomonadati</taxon>
        <taxon>Pseudomonadota</taxon>
        <taxon>Alphaproteobacteria</taxon>
        <taxon>Rickettsiales</taxon>
        <taxon>Rickettsiaceae</taxon>
        <taxon>Rickettsieae</taxon>
        <taxon>Rickettsia</taxon>
        <taxon>spotted fever group</taxon>
    </lineage>
</organism>
<dbReference type="RefSeq" id="WP_232049232.1">
    <property type="nucleotide sequence ID" value="NZ_AP019563.1"/>
</dbReference>
<proteinExistence type="predicted"/>
<dbReference type="SUPFAM" id="SSF48403">
    <property type="entry name" value="Ankyrin repeat"/>
    <property type="match status" value="1"/>
</dbReference>
<keyword evidence="1" id="KW-0040">ANK repeat</keyword>
<reference evidence="2 3" key="1">
    <citation type="submission" date="2019-04" db="EMBL/GenBank/DDBJ databases">
        <title>Draft genome sequence of Rickettsia asiatica Maytaro1284.</title>
        <authorList>
            <person name="Thu M."/>
            <person name="Qiu Y."/>
            <person name="Nakao R."/>
        </authorList>
    </citation>
    <scope>NUCLEOTIDE SEQUENCE [LARGE SCALE GENOMIC DNA]</scope>
    <source>
        <strain evidence="2 3">Maytaro1284</strain>
    </source>
</reference>
<sequence>MIKDYAEFDKALGQKLLQKAIYAGDLELVETLYSKGVDTQYKDQLRRLALHHAIKANCGEELYSF</sequence>
<dbReference type="Gene3D" id="1.25.40.20">
    <property type="entry name" value="Ankyrin repeat-containing domain"/>
    <property type="match status" value="1"/>
</dbReference>
<dbReference type="AlphaFoldDB" id="A0A510G8S9"/>
<evidence type="ECO:0000313" key="3">
    <source>
        <dbReference type="Proteomes" id="UP000321183"/>
    </source>
</evidence>
<keyword evidence="3" id="KW-1185">Reference proteome</keyword>
<evidence type="ECO:0000256" key="1">
    <source>
        <dbReference type="PROSITE-ProRule" id="PRU00023"/>
    </source>
</evidence>
<gene>
    <name evidence="2" type="ORF">RAS_14170</name>
</gene>
<dbReference type="Proteomes" id="UP000321183">
    <property type="component" value="Chromosome"/>
</dbReference>
<protein>
    <submittedName>
        <fullName evidence="2">Uncharacterized protein</fullName>
    </submittedName>
</protein>
<name>A0A510G8S9_9RICK</name>
<dbReference type="EMBL" id="AP019563">
    <property type="protein sequence ID" value="BBJ32308.1"/>
    <property type="molecule type" value="Genomic_DNA"/>
</dbReference>